<dbReference type="SUPFAM" id="SSF52058">
    <property type="entry name" value="L domain-like"/>
    <property type="match status" value="2"/>
</dbReference>
<dbReference type="Pfam" id="PF13855">
    <property type="entry name" value="LRR_8"/>
    <property type="match status" value="4"/>
</dbReference>
<name>A0A6A4XCI5_AMPAM</name>
<dbReference type="Proteomes" id="UP000440578">
    <property type="component" value="Unassembled WGS sequence"/>
</dbReference>
<dbReference type="InterPro" id="IPR032675">
    <property type="entry name" value="LRR_dom_sf"/>
</dbReference>
<feature type="signal peptide" evidence="3">
    <location>
        <begin position="1"/>
        <end position="22"/>
    </location>
</feature>
<evidence type="ECO:0000313" key="4">
    <source>
        <dbReference type="EMBL" id="KAF0314050.1"/>
    </source>
</evidence>
<accession>A0A6A4XCI5</accession>
<keyword evidence="1" id="KW-0433">Leucine-rich repeat</keyword>
<evidence type="ECO:0000313" key="5">
    <source>
        <dbReference type="Proteomes" id="UP000440578"/>
    </source>
</evidence>
<evidence type="ECO:0000256" key="2">
    <source>
        <dbReference type="ARBA" id="ARBA00022737"/>
    </source>
</evidence>
<dbReference type="FunFam" id="3.80.10.10:FF:001164">
    <property type="entry name" value="GH01279p"/>
    <property type="match status" value="1"/>
</dbReference>
<protein>
    <submittedName>
        <fullName evidence="4">Chaoptin</fullName>
    </submittedName>
</protein>
<evidence type="ECO:0000256" key="3">
    <source>
        <dbReference type="SAM" id="SignalP"/>
    </source>
</evidence>
<dbReference type="OrthoDB" id="10022853at2759"/>
<organism evidence="4 5">
    <name type="scientific">Amphibalanus amphitrite</name>
    <name type="common">Striped barnacle</name>
    <name type="synonym">Balanus amphitrite</name>
    <dbReference type="NCBI Taxonomy" id="1232801"/>
    <lineage>
        <taxon>Eukaryota</taxon>
        <taxon>Metazoa</taxon>
        <taxon>Ecdysozoa</taxon>
        <taxon>Arthropoda</taxon>
        <taxon>Crustacea</taxon>
        <taxon>Multicrustacea</taxon>
        <taxon>Cirripedia</taxon>
        <taxon>Thoracica</taxon>
        <taxon>Thoracicalcarea</taxon>
        <taxon>Balanomorpha</taxon>
        <taxon>Balanoidea</taxon>
        <taxon>Balanidae</taxon>
        <taxon>Amphibalaninae</taxon>
        <taxon>Amphibalanus</taxon>
    </lineage>
</organism>
<dbReference type="PANTHER" id="PTHR45712">
    <property type="entry name" value="AGAP008170-PA"/>
    <property type="match status" value="1"/>
</dbReference>
<dbReference type="InterPro" id="IPR026906">
    <property type="entry name" value="LRR_5"/>
</dbReference>
<dbReference type="InterPro" id="IPR003591">
    <property type="entry name" value="Leu-rich_rpt_typical-subtyp"/>
</dbReference>
<proteinExistence type="predicted"/>
<dbReference type="PANTHER" id="PTHR45712:SF22">
    <property type="entry name" value="INSULIN-LIKE GROWTH FACTOR-BINDING PROTEIN COMPLEX ACID LABILE SUBUNIT"/>
    <property type="match status" value="1"/>
</dbReference>
<comment type="caution">
    <text evidence="4">The sequence shown here is derived from an EMBL/GenBank/DDBJ whole genome shotgun (WGS) entry which is preliminary data.</text>
</comment>
<dbReference type="AlphaFoldDB" id="A0A6A4XCI5"/>
<dbReference type="InterPro" id="IPR001611">
    <property type="entry name" value="Leu-rich_rpt"/>
</dbReference>
<reference evidence="4 5" key="1">
    <citation type="submission" date="2019-07" db="EMBL/GenBank/DDBJ databases">
        <title>Draft genome assembly of a fouling barnacle, Amphibalanus amphitrite (Darwin, 1854): The first reference genome for Thecostraca.</title>
        <authorList>
            <person name="Kim W."/>
        </authorList>
    </citation>
    <scope>NUCLEOTIDE SEQUENCE [LARGE SCALE GENOMIC DNA]</scope>
    <source>
        <strain evidence="4">SNU_AA5</strain>
        <tissue evidence="4">Soma without cirri and trophi</tissue>
    </source>
</reference>
<feature type="chain" id="PRO_5025519870" evidence="3">
    <location>
        <begin position="23"/>
        <end position="828"/>
    </location>
</feature>
<dbReference type="EMBL" id="VIIS01000053">
    <property type="protein sequence ID" value="KAF0314050.1"/>
    <property type="molecule type" value="Genomic_DNA"/>
</dbReference>
<gene>
    <name evidence="4" type="primary">CHP</name>
    <name evidence="4" type="ORF">FJT64_015457</name>
</gene>
<dbReference type="SMART" id="SM00364">
    <property type="entry name" value="LRR_BAC"/>
    <property type="match status" value="10"/>
</dbReference>
<dbReference type="SMART" id="SM00369">
    <property type="entry name" value="LRR_TYP"/>
    <property type="match status" value="17"/>
</dbReference>
<sequence length="828" mass="91934">MSLSVVLVTALVTVVLVGPAAGLDRPMQRPCDFNPMCSCAVLAGAGAAHTQQVRCVGVPFGVLPDLPLGPLASIELINSGLERLDEDSFRGTRVETLRLMSNHITWIHPAALRSVAGSLISIDVSFNRLYSLPSEMFRAMSNVSFVNLRGNFLSELRPSDWRRMRHSLTQAFVGENELCKLEPGTFAGFRQLTTLNLDGNLLKELPADALPDTLHMLNVNNNLLTRLPTAALHRLRRLNWLYFQGNHITELPATSLGGARRLVELRLSHNLLTELPGRLFNGSTRVHDLHLQYNQLSALRRSAFAGLHLARLFLGYNRLTWVDADAFHGVGHSLTFLDLEGNQLMEVPPALRTLRKLRFLTLANNGLSEVPAGALIPFQDSLESLSLADNLLENVPAAALRGCSQLTSLNLDGNPWTKSRWRASGAVQILDLSRNSIAQLPETLLRRLTALRHLTLAHNQLETLPQPLLQNAPLESLDLSGNRLRVLPSAALAAVGSSLARLDLSDNRLDQLGRHHVRPFQFGSFGMMRSLRVLDLSNNAFAEASSFAGLDHLRDLGLGGLHQLIRFDTDTLLGMRELDTLRITTCPQIEKYRFRLGGVLNGLQSVRRLHVEVRESKLDDQLWGGFGPKLTELRLTGASLRQVDPEAFKGFQGHHELVLQLTDTSVSELPDDLLRHLRHVTALTLDLRRNRLINLSPSTLYRNGSDWETPGTQLVKGGIALSHNRWVCDCGLLWLGQWQRRWVRESLRIHTEVPRNAQHVQRLVRQATCTDLRTGAETPIMDLRAENLHCRIGATDAGGQPVGTGSLLLLPLLLSLPQLLRRDLLDVT</sequence>
<dbReference type="Pfam" id="PF13306">
    <property type="entry name" value="LRR_5"/>
    <property type="match status" value="1"/>
</dbReference>
<keyword evidence="3" id="KW-0732">Signal</keyword>
<dbReference type="InterPro" id="IPR050333">
    <property type="entry name" value="SLRP"/>
</dbReference>
<keyword evidence="5" id="KW-1185">Reference proteome</keyword>
<dbReference type="Gene3D" id="3.80.10.10">
    <property type="entry name" value="Ribonuclease Inhibitor"/>
    <property type="match status" value="5"/>
</dbReference>
<evidence type="ECO:0000256" key="1">
    <source>
        <dbReference type="ARBA" id="ARBA00022614"/>
    </source>
</evidence>
<keyword evidence="2" id="KW-0677">Repeat</keyword>